<sequence length="139" mass="15240">MQFVRFIVIGSLLSGCSFLNHHQDVRPGVSGTHTIILNTDDRTSGYHEAKPQADYFCHKQHKVTYILSEEYRYTGSMSESDYLALKTVARVARDVGGAVWGLSKDEKSEDAGLVAATSGAIADDAIGPGYTYTVKFQCQ</sequence>
<protein>
    <recommendedName>
        <fullName evidence="3">Lipoprotein</fullName>
    </recommendedName>
</protein>
<reference evidence="1 2" key="1">
    <citation type="submission" date="2022-10" db="EMBL/GenBank/DDBJ databases">
        <title>High-quality genome sequences of two octocoral-associated bacteria, Endozoicomonas euniceicola EF212 and Endozoicomonas gorgoniicola PS125.</title>
        <authorList>
            <person name="Chiou Y.-J."/>
            <person name="Chen Y.-H."/>
        </authorList>
    </citation>
    <scope>NUCLEOTIDE SEQUENCE [LARGE SCALE GENOMIC DNA]</scope>
    <source>
        <strain evidence="1 2">PS125</strain>
    </source>
</reference>
<keyword evidence="2" id="KW-1185">Reference proteome</keyword>
<evidence type="ECO:0000313" key="2">
    <source>
        <dbReference type="Proteomes" id="UP001209854"/>
    </source>
</evidence>
<dbReference type="PROSITE" id="PS51257">
    <property type="entry name" value="PROKAR_LIPOPROTEIN"/>
    <property type="match status" value="1"/>
</dbReference>
<evidence type="ECO:0000313" key="1">
    <source>
        <dbReference type="EMBL" id="MCW7551839.1"/>
    </source>
</evidence>
<dbReference type="Proteomes" id="UP001209854">
    <property type="component" value="Unassembled WGS sequence"/>
</dbReference>
<dbReference type="EMBL" id="JAPFCC010000001">
    <property type="protein sequence ID" value="MCW7551839.1"/>
    <property type="molecule type" value="Genomic_DNA"/>
</dbReference>
<dbReference type="RefSeq" id="WP_262566837.1">
    <property type="nucleotide sequence ID" value="NZ_JAPFCC010000001.1"/>
</dbReference>
<gene>
    <name evidence="1" type="ORF">NX722_04125</name>
</gene>
<name>A0ABT3MR29_9GAMM</name>
<comment type="caution">
    <text evidence="1">The sequence shown here is derived from an EMBL/GenBank/DDBJ whole genome shotgun (WGS) entry which is preliminary data.</text>
</comment>
<organism evidence="1 2">
    <name type="scientific">Endozoicomonas gorgoniicola</name>
    <dbReference type="NCBI Taxonomy" id="1234144"/>
    <lineage>
        <taxon>Bacteria</taxon>
        <taxon>Pseudomonadati</taxon>
        <taxon>Pseudomonadota</taxon>
        <taxon>Gammaproteobacteria</taxon>
        <taxon>Oceanospirillales</taxon>
        <taxon>Endozoicomonadaceae</taxon>
        <taxon>Endozoicomonas</taxon>
    </lineage>
</organism>
<proteinExistence type="predicted"/>
<evidence type="ECO:0008006" key="3">
    <source>
        <dbReference type="Google" id="ProtNLM"/>
    </source>
</evidence>
<accession>A0ABT3MR29</accession>